<organism evidence="2 3">
    <name type="scientific">Oryza rufipogon</name>
    <name type="common">Brownbeard rice</name>
    <name type="synonym">Asian wild rice</name>
    <dbReference type="NCBI Taxonomy" id="4529"/>
    <lineage>
        <taxon>Eukaryota</taxon>
        <taxon>Viridiplantae</taxon>
        <taxon>Streptophyta</taxon>
        <taxon>Embryophyta</taxon>
        <taxon>Tracheophyta</taxon>
        <taxon>Spermatophyta</taxon>
        <taxon>Magnoliopsida</taxon>
        <taxon>Liliopsida</taxon>
        <taxon>Poales</taxon>
        <taxon>Poaceae</taxon>
        <taxon>BOP clade</taxon>
        <taxon>Oryzoideae</taxon>
        <taxon>Oryzeae</taxon>
        <taxon>Oryzinae</taxon>
        <taxon>Oryza</taxon>
    </lineage>
</organism>
<dbReference type="EnsemblPlants" id="ORUFI01G07160.1">
    <property type="protein sequence ID" value="ORUFI01G07160.1"/>
    <property type="gene ID" value="ORUFI01G07160"/>
</dbReference>
<reference evidence="3" key="1">
    <citation type="submission" date="2013-06" db="EMBL/GenBank/DDBJ databases">
        <authorList>
            <person name="Zhao Q."/>
        </authorList>
    </citation>
    <scope>NUCLEOTIDE SEQUENCE</scope>
    <source>
        <strain evidence="3">cv. W1943</strain>
    </source>
</reference>
<feature type="region of interest" description="Disordered" evidence="1">
    <location>
        <begin position="1"/>
        <end position="24"/>
    </location>
</feature>
<sequence>MEEPRRMVSASISASTVVRPPKVEEPRRAVDALITASAESGCHKATDDGGGGAKARDGHSRCRPLVDSRRKERGRKGWGRRSDGGERGRRRCGRRREVMEKECGVQRK</sequence>
<proteinExistence type="predicted"/>
<accession>A0A0E0MST9</accession>
<protein>
    <submittedName>
        <fullName evidence="2">Uncharacterized protein</fullName>
    </submittedName>
</protein>
<dbReference type="HOGENOM" id="CLU_2350225_0_0_1"/>
<keyword evidence="3" id="KW-1185">Reference proteome</keyword>
<dbReference type="AlphaFoldDB" id="A0A0E0MST9"/>
<evidence type="ECO:0000313" key="2">
    <source>
        <dbReference type="EnsemblPlants" id="ORUFI01G07160.1"/>
    </source>
</evidence>
<evidence type="ECO:0000313" key="3">
    <source>
        <dbReference type="Proteomes" id="UP000008022"/>
    </source>
</evidence>
<feature type="compositionally biased region" description="Basic and acidic residues" evidence="1">
    <location>
        <begin position="54"/>
        <end position="70"/>
    </location>
</feature>
<reference evidence="2" key="2">
    <citation type="submission" date="2015-06" db="UniProtKB">
        <authorList>
            <consortium name="EnsemblPlants"/>
        </authorList>
    </citation>
    <scope>IDENTIFICATION</scope>
</reference>
<dbReference type="Gramene" id="ORUFI01G07160.1">
    <property type="protein sequence ID" value="ORUFI01G07160.1"/>
    <property type="gene ID" value="ORUFI01G07160"/>
</dbReference>
<evidence type="ECO:0000256" key="1">
    <source>
        <dbReference type="SAM" id="MobiDB-lite"/>
    </source>
</evidence>
<feature type="region of interest" description="Disordered" evidence="1">
    <location>
        <begin position="41"/>
        <end position="94"/>
    </location>
</feature>
<dbReference type="Proteomes" id="UP000008022">
    <property type="component" value="Unassembled WGS sequence"/>
</dbReference>
<name>A0A0E0MST9_ORYRU</name>